<sequence length="254" mass="28029">MDDVFRALADPSRRLLLDSLNDQDGQSLGELCAGLSMARQSVSKHLAVLEAANLVTTQRRGREKLHHLNAEPVAALVDGWIDRYHRARPESALESPPAADEFVYPTYIRTTPERLWHAITTPAISQGSLGHAMESDWLKGSTYVWVAGDVRTEHPEQLIQVSDPYQHLAFVFPAVTPSVWPGSHESAPDSGVAGEAEPRSWVAFDIEPLDSQVKLTVTHHGVRPGSAVYQVISHGWPLKLSCLKSELERVAPPR</sequence>
<name>A0ABM7I2W6_MYCME</name>
<proteinExistence type="inferred from homology"/>
<evidence type="ECO:0000259" key="2">
    <source>
        <dbReference type="PROSITE" id="PS50987"/>
    </source>
</evidence>
<gene>
    <name evidence="3" type="ORF">MMAGJ_65250</name>
</gene>
<accession>A0ABM7I2W6</accession>
<dbReference type="RefSeq" id="WP_036440152.1">
    <property type="nucleotide sequence ID" value="NZ_AP022567.1"/>
</dbReference>
<dbReference type="CDD" id="cd00090">
    <property type="entry name" value="HTH_ARSR"/>
    <property type="match status" value="1"/>
</dbReference>
<dbReference type="Pfam" id="PF08327">
    <property type="entry name" value="AHSA1"/>
    <property type="match status" value="1"/>
</dbReference>
<dbReference type="PANTHER" id="PTHR38600:SF1">
    <property type="entry name" value="TRANSCRIPTIONAL REGULATORY PROTEIN"/>
    <property type="match status" value="1"/>
</dbReference>
<feature type="domain" description="HTH arsR-type" evidence="2">
    <location>
        <begin position="1"/>
        <end position="88"/>
    </location>
</feature>
<dbReference type="InterPro" id="IPR011991">
    <property type="entry name" value="ArsR-like_HTH"/>
</dbReference>
<dbReference type="CDD" id="cd08893">
    <property type="entry name" value="SRPBCC_CalC_Aha1-like_GntR-HTH"/>
    <property type="match status" value="1"/>
</dbReference>
<evidence type="ECO:0000256" key="1">
    <source>
        <dbReference type="ARBA" id="ARBA00006817"/>
    </source>
</evidence>
<dbReference type="InterPro" id="IPR036388">
    <property type="entry name" value="WH-like_DNA-bd_sf"/>
</dbReference>
<dbReference type="SUPFAM" id="SSF55961">
    <property type="entry name" value="Bet v1-like"/>
    <property type="match status" value="1"/>
</dbReference>
<reference evidence="3 4" key="1">
    <citation type="journal article" date="2019" name="Emerg. Microbes Infect.">
        <title>Comprehensive subspecies identification of 175 nontuberculous mycobacteria species based on 7547 genomic profiles.</title>
        <authorList>
            <person name="Matsumoto Y."/>
            <person name="Kinjo T."/>
            <person name="Motooka D."/>
            <person name="Nabeya D."/>
            <person name="Jung N."/>
            <person name="Uechi K."/>
            <person name="Horii T."/>
            <person name="Iida T."/>
            <person name="Fujita J."/>
            <person name="Nakamura S."/>
        </authorList>
    </citation>
    <scope>NUCLEOTIDE SEQUENCE [LARGE SCALE GENOMIC DNA]</scope>
    <source>
        <strain evidence="3 4">JCM 12375</strain>
    </source>
</reference>
<dbReference type="Gene3D" id="3.30.530.20">
    <property type="match status" value="1"/>
</dbReference>
<dbReference type="SUPFAM" id="SSF46785">
    <property type="entry name" value="Winged helix' DNA-binding domain"/>
    <property type="match status" value="1"/>
</dbReference>
<dbReference type="SMART" id="SM00418">
    <property type="entry name" value="HTH_ARSR"/>
    <property type="match status" value="1"/>
</dbReference>
<dbReference type="PANTHER" id="PTHR38600">
    <property type="entry name" value="TRANSCRIPTIONAL REGULATORY PROTEIN"/>
    <property type="match status" value="1"/>
</dbReference>
<dbReference type="PRINTS" id="PR00778">
    <property type="entry name" value="HTHARSR"/>
</dbReference>
<dbReference type="InterPro" id="IPR023393">
    <property type="entry name" value="START-like_dom_sf"/>
</dbReference>
<protein>
    <submittedName>
        <fullName evidence="3">ArsR family transcriptional regulator</fullName>
    </submittedName>
</protein>
<dbReference type="Gene3D" id="1.10.10.10">
    <property type="entry name" value="Winged helix-like DNA-binding domain superfamily/Winged helix DNA-binding domain"/>
    <property type="match status" value="1"/>
</dbReference>
<evidence type="ECO:0000313" key="3">
    <source>
        <dbReference type="EMBL" id="BBX37243.1"/>
    </source>
</evidence>
<dbReference type="EMBL" id="AP022567">
    <property type="protein sequence ID" value="BBX37243.1"/>
    <property type="molecule type" value="Genomic_DNA"/>
</dbReference>
<dbReference type="InterPro" id="IPR013538">
    <property type="entry name" value="ASHA1/2-like_C"/>
</dbReference>
<organism evidence="3 4">
    <name type="scientific">Mycolicibacterium mageritense</name>
    <name type="common">Mycobacterium mageritense</name>
    <dbReference type="NCBI Taxonomy" id="53462"/>
    <lineage>
        <taxon>Bacteria</taxon>
        <taxon>Bacillati</taxon>
        <taxon>Actinomycetota</taxon>
        <taxon>Actinomycetes</taxon>
        <taxon>Mycobacteriales</taxon>
        <taxon>Mycobacteriaceae</taxon>
        <taxon>Mycolicibacterium</taxon>
    </lineage>
</organism>
<evidence type="ECO:0000313" key="4">
    <source>
        <dbReference type="Proteomes" id="UP000465622"/>
    </source>
</evidence>
<dbReference type="PROSITE" id="PS50987">
    <property type="entry name" value="HTH_ARSR_2"/>
    <property type="match status" value="1"/>
</dbReference>
<comment type="similarity">
    <text evidence="1">Belongs to the AHA1 family.</text>
</comment>
<keyword evidence="4" id="KW-1185">Reference proteome</keyword>
<dbReference type="InterPro" id="IPR036390">
    <property type="entry name" value="WH_DNA-bd_sf"/>
</dbReference>
<dbReference type="InterPro" id="IPR001845">
    <property type="entry name" value="HTH_ArsR_DNA-bd_dom"/>
</dbReference>
<dbReference type="Proteomes" id="UP000465622">
    <property type="component" value="Chromosome"/>
</dbReference>
<dbReference type="NCBIfam" id="NF033788">
    <property type="entry name" value="HTH_metalloreg"/>
    <property type="match status" value="1"/>
</dbReference>
<dbReference type="Pfam" id="PF12840">
    <property type="entry name" value="HTH_20"/>
    <property type="match status" value="1"/>
</dbReference>